<dbReference type="STRING" id="418495.SAMN05216215_106517"/>
<reference evidence="2" key="1">
    <citation type="submission" date="2016-10" db="EMBL/GenBank/DDBJ databases">
        <authorList>
            <person name="Varghese N."/>
            <person name="Submissions S."/>
        </authorList>
    </citation>
    <scope>NUCLEOTIDE SEQUENCE [LARGE SCALE GENOMIC DNA]</scope>
    <source>
        <strain evidence="2">CGMCC 4.3530</strain>
    </source>
</reference>
<dbReference type="Proteomes" id="UP000199529">
    <property type="component" value="Unassembled WGS sequence"/>
</dbReference>
<keyword evidence="2" id="KW-1185">Reference proteome</keyword>
<accession>A0A1H3SH51</accession>
<gene>
    <name evidence="1" type="ORF">SAMN05216215_106517</name>
</gene>
<evidence type="ECO:0000313" key="1">
    <source>
        <dbReference type="EMBL" id="SDZ37393.1"/>
    </source>
</evidence>
<evidence type="ECO:0000313" key="2">
    <source>
        <dbReference type="Proteomes" id="UP000199529"/>
    </source>
</evidence>
<dbReference type="EMBL" id="FNOK01000065">
    <property type="protein sequence ID" value="SDZ37393.1"/>
    <property type="molecule type" value="Genomic_DNA"/>
</dbReference>
<name>A0A1H3SH51_9PSEU</name>
<sequence length="96" mass="10409">MPLTATYRVRGKVSQRLPPVLVVPDGDGCASIRGFLDSQIAASPPRRQVVLDRLLVCTLRGWFDRPESFPPSLFRALGDAAIGSALRAMHAAPEKP</sequence>
<protein>
    <submittedName>
        <fullName evidence="1">Uncharacterized protein</fullName>
    </submittedName>
</protein>
<dbReference type="AlphaFoldDB" id="A0A1H3SH51"/>
<proteinExistence type="predicted"/>
<organism evidence="1 2">
    <name type="scientific">Saccharopolyspora shandongensis</name>
    <dbReference type="NCBI Taxonomy" id="418495"/>
    <lineage>
        <taxon>Bacteria</taxon>
        <taxon>Bacillati</taxon>
        <taxon>Actinomycetota</taxon>
        <taxon>Actinomycetes</taxon>
        <taxon>Pseudonocardiales</taxon>
        <taxon>Pseudonocardiaceae</taxon>
        <taxon>Saccharopolyspora</taxon>
    </lineage>
</organism>